<reference evidence="1 2" key="1">
    <citation type="journal article" date="2019" name="Sci. Rep.">
        <title>Orb-weaving spider Araneus ventricosus genome elucidates the spidroin gene catalogue.</title>
        <authorList>
            <person name="Kono N."/>
            <person name="Nakamura H."/>
            <person name="Ohtoshi R."/>
            <person name="Moran D.A.P."/>
            <person name="Shinohara A."/>
            <person name="Yoshida Y."/>
            <person name="Fujiwara M."/>
            <person name="Mori M."/>
            <person name="Tomita M."/>
            <person name="Arakawa K."/>
        </authorList>
    </citation>
    <scope>NUCLEOTIDE SEQUENCE [LARGE SCALE GENOMIC DNA]</scope>
</reference>
<dbReference type="Proteomes" id="UP000499080">
    <property type="component" value="Unassembled WGS sequence"/>
</dbReference>
<evidence type="ECO:0000313" key="1">
    <source>
        <dbReference type="EMBL" id="GBL89188.1"/>
    </source>
</evidence>
<gene>
    <name evidence="1" type="ORF">AVEN_255297_1</name>
</gene>
<dbReference type="OrthoDB" id="8045623at2759"/>
<dbReference type="SUPFAM" id="SSF56672">
    <property type="entry name" value="DNA/RNA polymerases"/>
    <property type="match status" value="1"/>
</dbReference>
<dbReference type="InterPro" id="IPR043502">
    <property type="entry name" value="DNA/RNA_pol_sf"/>
</dbReference>
<proteinExistence type="predicted"/>
<accession>A0A4Y2BAW0</accession>
<dbReference type="PANTHER" id="PTHR47331:SF5">
    <property type="entry name" value="RIBONUCLEASE H"/>
    <property type="match status" value="1"/>
</dbReference>
<dbReference type="AlphaFoldDB" id="A0A4Y2BAW0"/>
<dbReference type="PANTHER" id="PTHR47331">
    <property type="entry name" value="PHD-TYPE DOMAIN-CONTAINING PROTEIN"/>
    <property type="match status" value="1"/>
</dbReference>
<dbReference type="EMBL" id="BGPR01000063">
    <property type="protein sequence ID" value="GBL89188.1"/>
    <property type="molecule type" value="Genomic_DNA"/>
</dbReference>
<protein>
    <submittedName>
        <fullName evidence="1">Uncharacterized protein</fullName>
    </submittedName>
</protein>
<comment type="caution">
    <text evidence="1">The sequence shown here is derived from an EMBL/GenBank/DDBJ whole genome shotgun (WGS) entry which is preliminary data.</text>
</comment>
<keyword evidence="2" id="KW-1185">Reference proteome</keyword>
<sequence>MHEYEEMEHMEEVKEECEPEISYYIRHQGIYRPEKSTTKLRVAFDASVPSSNEISLNSLQINGGLVQEDLFSILCRFRKHRIALTTDIKKMYQIILVNPQQRDLQRILWENNPDDPVKTCKLNTVT</sequence>
<dbReference type="GO" id="GO:0071897">
    <property type="term" value="P:DNA biosynthetic process"/>
    <property type="evidence" value="ECO:0007669"/>
    <property type="project" value="UniProtKB-ARBA"/>
</dbReference>
<organism evidence="1 2">
    <name type="scientific">Araneus ventricosus</name>
    <name type="common">Orbweaver spider</name>
    <name type="synonym">Epeira ventricosa</name>
    <dbReference type="NCBI Taxonomy" id="182803"/>
    <lineage>
        <taxon>Eukaryota</taxon>
        <taxon>Metazoa</taxon>
        <taxon>Ecdysozoa</taxon>
        <taxon>Arthropoda</taxon>
        <taxon>Chelicerata</taxon>
        <taxon>Arachnida</taxon>
        <taxon>Araneae</taxon>
        <taxon>Araneomorphae</taxon>
        <taxon>Entelegynae</taxon>
        <taxon>Araneoidea</taxon>
        <taxon>Araneidae</taxon>
        <taxon>Araneus</taxon>
    </lineage>
</organism>
<name>A0A4Y2BAW0_ARAVE</name>
<evidence type="ECO:0000313" key="2">
    <source>
        <dbReference type="Proteomes" id="UP000499080"/>
    </source>
</evidence>